<dbReference type="InterPro" id="IPR001466">
    <property type="entry name" value="Beta-lactam-related"/>
</dbReference>
<reference evidence="2 3" key="1">
    <citation type="submission" date="2022-11" db="EMBL/GenBank/DDBJ databases">
        <title>Minimal conservation of predation-associated metabolite biosynthetic gene clusters underscores biosynthetic potential of Myxococcota including descriptions for ten novel species: Archangium lansinium sp. nov., Myxococcus landrumus sp. nov., Nannocystis bai.</title>
        <authorList>
            <person name="Ahearne A."/>
            <person name="Stevens C."/>
            <person name="Phillips K."/>
        </authorList>
    </citation>
    <scope>NUCLEOTIDE SEQUENCE [LARGE SCALE GENOMIC DNA]</scope>
    <source>
        <strain evidence="2 3">MIWBW</strain>
    </source>
</reference>
<evidence type="ECO:0000313" key="3">
    <source>
        <dbReference type="Proteomes" id="UP001207654"/>
    </source>
</evidence>
<dbReference type="InterPro" id="IPR050491">
    <property type="entry name" value="AmpC-like"/>
</dbReference>
<name>A0ABT4AB40_9BACT</name>
<accession>A0ABT4AB40</accession>
<organism evidence="2 3">
    <name type="scientific">Archangium lansingense</name>
    <dbReference type="NCBI Taxonomy" id="2995310"/>
    <lineage>
        <taxon>Bacteria</taxon>
        <taxon>Pseudomonadati</taxon>
        <taxon>Myxococcota</taxon>
        <taxon>Myxococcia</taxon>
        <taxon>Myxococcales</taxon>
        <taxon>Cystobacterineae</taxon>
        <taxon>Archangiaceae</taxon>
        <taxon>Archangium</taxon>
    </lineage>
</organism>
<comment type="caution">
    <text evidence="2">The sequence shown here is derived from an EMBL/GenBank/DDBJ whole genome shotgun (WGS) entry which is preliminary data.</text>
</comment>
<dbReference type="Proteomes" id="UP001207654">
    <property type="component" value="Unassembled WGS sequence"/>
</dbReference>
<dbReference type="EMBL" id="JAPNKA010000001">
    <property type="protein sequence ID" value="MCY1078791.1"/>
    <property type="molecule type" value="Genomic_DNA"/>
</dbReference>
<dbReference type="PANTHER" id="PTHR46825">
    <property type="entry name" value="D-ALANYL-D-ALANINE-CARBOXYPEPTIDASE/ENDOPEPTIDASE AMPH"/>
    <property type="match status" value="1"/>
</dbReference>
<dbReference type="Gene3D" id="3.40.710.10">
    <property type="entry name" value="DD-peptidase/beta-lactamase superfamily"/>
    <property type="match status" value="1"/>
</dbReference>
<sequence length="446" mass="47780">MPKHEIARGERASELITHSRRSVLAKAPLSSGRCVASPTFQPGQDTMRNEHNGHVFHCRAASSARPLAALALMIAMALGTQASAAAPSSSPPPFAQVIEREVPAIMKEAKIQGAAVGLIVDGKLVYAQGFGHADHAGKVPVTPDTVFVAASLSKPIASWVTMRLAEQGRVQLDRPVADMLSPWPLAQSQFDYHQLTIRRLLSHTAGTTLGGYQGWLDFKELPTLEQSLAGKTNGRGAVELFAPVGTRFQYSGGGYTLMQLAIERTTKRKYSDLARELVFRPLGMNHTSVAMTPKVLAGAAQGHGDDGSPVPMRYYVEQAPSSLTTTVHDFARWMIAGMAGSAGAHPLTQAQLTQMYTPAELSTPRAPDEAVYGLGHFIERLSDGSTAIGHDGRNQAGFRARFLMRPTSGDGIVFFSNSRSGLALDRIVCLWGADVAKADPAVTCKK</sequence>
<proteinExistence type="predicted"/>
<keyword evidence="3" id="KW-1185">Reference proteome</keyword>
<dbReference type="RefSeq" id="WP_267537554.1">
    <property type="nucleotide sequence ID" value="NZ_JAPNKA010000001.1"/>
</dbReference>
<keyword evidence="2" id="KW-0378">Hydrolase</keyword>
<dbReference type="GO" id="GO:0016787">
    <property type="term" value="F:hydrolase activity"/>
    <property type="evidence" value="ECO:0007669"/>
    <property type="project" value="UniProtKB-KW"/>
</dbReference>
<dbReference type="PANTHER" id="PTHR46825:SF12">
    <property type="entry name" value="PENICILLIN-BINDING PROTEIN 4"/>
    <property type="match status" value="1"/>
</dbReference>
<protein>
    <submittedName>
        <fullName evidence="2">Serine hydrolase</fullName>
    </submittedName>
</protein>
<dbReference type="SUPFAM" id="SSF56601">
    <property type="entry name" value="beta-lactamase/transpeptidase-like"/>
    <property type="match status" value="1"/>
</dbReference>
<feature type="domain" description="Beta-lactamase-related" evidence="1">
    <location>
        <begin position="99"/>
        <end position="421"/>
    </location>
</feature>
<dbReference type="InterPro" id="IPR012338">
    <property type="entry name" value="Beta-lactam/transpept-like"/>
</dbReference>
<dbReference type="Pfam" id="PF00144">
    <property type="entry name" value="Beta-lactamase"/>
    <property type="match status" value="1"/>
</dbReference>
<evidence type="ECO:0000259" key="1">
    <source>
        <dbReference type="Pfam" id="PF00144"/>
    </source>
</evidence>
<evidence type="ECO:0000313" key="2">
    <source>
        <dbReference type="EMBL" id="MCY1078791.1"/>
    </source>
</evidence>
<gene>
    <name evidence="2" type="ORF">OV287_30450</name>
</gene>